<reference evidence="1" key="2">
    <citation type="submission" date="2015-03" db="EMBL/GenBank/DDBJ databases">
        <authorList>
            <person name="Chow C.-E.T."/>
            <person name="Winget D.M."/>
            <person name="White R.A.III."/>
            <person name="Hallam S.J."/>
            <person name="Suttle C.A."/>
        </authorList>
    </citation>
    <scope>NUCLEOTIDE SEQUENCE</scope>
    <source>
        <strain evidence="1">Oxic1_1</strain>
    </source>
</reference>
<proteinExistence type="predicted"/>
<accession>A0A0F7L4Y5</accession>
<name>A0A0F7L4Y5_9VIRU</name>
<dbReference type="EMBL" id="KR029596">
    <property type="protein sequence ID" value="AKH47594.1"/>
    <property type="molecule type" value="Genomic_DNA"/>
</dbReference>
<sequence>MVIRFQRVKILLSPTFKKEKIMVAAAPGRFFQEFVFYHEANPRIYELFVHYAKQARDAGRASYSGYTIIHRIRWHMSIDVKRQDEFKINDHHTSFYCRMVMFDHPEFEGFFSLRDQRDEGFLLDWLENKQGDLDL</sequence>
<evidence type="ECO:0000313" key="1">
    <source>
        <dbReference type="EMBL" id="AKH47594.1"/>
    </source>
</evidence>
<protein>
    <submittedName>
        <fullName evidence="1">Uncharacterized protein</fullName>
    </submittedName>
</protein>
<reference evidence="1" key="1">
    <citation type="journal article" date="2015" name="Front. Microbiol.">
        <title>Combining genomic sequencing methods to explore viral diversity and reveal potential virus-host interactions.</title>
        <authorList>
            <person name="Chow C.E."/>
            <person name="Winget D.M."/>
            <person name="White R.A.III."/>
            <person name="Hallam S.J."/>
            <person name="Suttle C.A."/>
        </authorList>
    </citation>
    <scope>NUCLEOTIDE SEQUENCE</scope>
    <source>
        <strain evidence="1">Oxic1_1</strain>
    </source>
</reference>
<organism evidence="1">
    <name type="scientific">uncultured marine virus</name>
    <dbReference type="NCBI Taxonomy" id="186617"/>
    <lineage>
        <taxon>Viruses</taxon>
        <taxon>environmental samples</taxon>
    </lineage>
</organism>